<organism evidence="2 3">
    <name type="scientific">Candidatus Thiomargarita nelsonii</name>
    <dbReference type="NCBI Taxonomy" id="1003181"/>
    <lineage>
        <taxon>Bacteria</taxon>
        <taxon>Pseudomonadati</taxon>
        <taxon>Pseudomonadota</taxon>
        <taxon>Gammaproteobacteria</taxon>
        <taxon>Thiotrichales</taxon>
        <taxon>Thiotrichaceae</taxon>
        <taxon>Thiomargarita</taxon>
    </lineage>
</organism>
<dbReference type="Proteomes" id="UP000030428">
    <property type="component" value="Unassembled WGS sequence"/>
</dbReference>
<dbReference type="InterPro" id="IPR036073">
    <property type="entry name" value="Desulfoferrodoxin_Fe-bd_dom_sf"/>
</dbReference>
<dbReference type="InterPro" id="IPR006311">
    <property type="entry name" value="TAT_signal"/>
</dbReference>
<feature type="domain" description="Desulfoferrodoxin ferrous iron-binding" evidence="1">
    <location>
        <begin position="66"/>
        <end position="134"/>
    </location>
</feature>
<dbReference type="EMBL" id="JSZA02000123">
    <property type="protein sequence ID" value="KHD11456.1"/>
    <property type="molecule type" value="Genomic_DNA"/>
</dbReference>
<dbReference type="AlphaFoldDB" id="A0A0A6S5W4"/>
<dbReference type="PROSITE" id="PS51318">
    <property type="entry name" value="TAT"/>
    <property type="match status" value="1"/>
</dbReference>
<dbReference type="Gene3D" id="2.60.40.730">
    <property type="entry name" value="SOR catalytic domain"/>
    <property type="match status" value="1"/>
</dbReference>
<gene>
    <name evidence="2" type="ORF">PN36_24125</name>
</gene>
<dbReference type="GO" id="GO:0005506">
    <property type="term" value="F:iron ion binding"/>
    <property type="evidence" value="ECO:0007669"/>
    <property type="project" value="InterPro"/>
</dbReference>
<dbReference type="Pfam" id="PF01880">
    <property type="entry name" value="Desulfoferrodox"/>
    <property type="match status" value="1"/>
</dbReference>
<sequence>MTDRRDFIKTGLTLASGMVLGQATTTALATSGAAWPSNIVYTAENPGQWAKKVGGHQPNVSIQGNKITITTDHGMSEKHYIVRHTLVSEDGAVLGAKTFSPSDEEAVSSFELPAGKGGKLYATSFCNKHDLWVTEFTV</sequence>
<protein>
    <recommendedName>
        <fullName evidence="1">Desulfoferrodoxin ferrous iron-binding domain-containing protein</fullName>
    </recommendedName>
</protein>
<dbReference type="SUPFAM" id="SSF49367">
    <property type="entry name" value="Superoxide reductase-like"/>
    <property type="match status" value="1"/>
</dbReference>
<dbReference type="InterPro" id="IPR002742">
    <property type="entry name" value="Desulfoferrodoxin_Fe-bd_dom"/>
</dbReference>
<dbReference type="GO" id="GO:0016491">
    <property type="term" value="F:oxidoreductase activity"/>
    <property type="evidence" value="ECO:0007669"/>
    <property type="project" value="InterPro"/>
</dbReference>
<evidence type="ECO:0000313" key="3">
    <source>
        <dbReference type="Proteomes" id="UP000030428"/>
    </source>
</evidence>
<comment type="caution">
    <text evidence="2">The sequence shown here is derived from an EMBL/GenBank/DDBJ whole genome shotgun (WGS) entry which is preliminary data.</text>
</comment>
<accession>A0A0A6S5W4</accession>
<name>A0A0A6S5W4_9GAMM</name>
<keyword evidence="3" id="KW-1185">Reference proteome</keyword>
<proteinExistence type="predicted"/>
<reference evidence="2 3" key="1">
    <citation type="journal article" date="2016" name="Front. Microbiol.">
        <title>Single-Cell (Meta-)Genomics of a Dimorphic Candidatus Thiomargarita nelsonii Reveals Genomic Plasticity.</title>
        <authorList>
            <person name="Flood B.E."/>
            <person name="Fliss P."/>
            <person name="Jones D.S."/>
            <person name="Dick G.J."/>
            <person name="Jain S."/>
            <person name="Kaster A.K."/>
            <person name="Winkel M."/>
            <person name="Mussmann M."/>
            <person name="Bailey J."/>
        </authorList>
    </citation>
    <scope>NUCLEOTIDE SEQUENCE [LARGE SCALE GENOMIC DNA]</scope>
    <source>
        <strain evidence="2">Hydrate Ridge</strain>
    </source>
</reference>
<evidence type="ECO:0000313" key="2">
    <source>
        <dbReference type="EMBL" id="KHD11456.1"/>
    </source>
</evidence>
<evidence type="ECO:0000259" key="1">
    <source>
        <dbReference type="Pfam" id="PF01880"/>
    </source>
</evidence>